<keyword evidence="1" id="KW-1133">Transmembrane helix</keyword>
<reference evidence="2 3" key="1">
    <citation type="submission" date="2020-08" db="EMBL/GenBank/DDBJ databases">
        <title>Genomic Encyclopedia of Type Strains, Phase IV (KMG-V): Genome sequencing to study the core and pangenomes of soil and plant-associated prokaryotes.</title>
        <authorList>
            <person name="Whitman W."/>
        </authorList>
    </citation>
    <scope>NUCLEOTIDE SEQUENCE [LARGE SCALE GENOMIC DNA]</scope>
    <source>
        <strain evidence="2 3">SEMIA 492</strain>
    </source>
</reference>
<proteinExistence type="predicted"/>
<dbReference type="EMBL" id="JACIIG010000001">
    <property type="protein sequence ID" value="MBB4566759.1"/>
    <property type="molecule type" value="Genomic_DNA"/>
</dbReference>
<keyword evidence="1" id="KW-0812">Transmembrane</keyword>
<protein>
    <submittedName>
        <fullName evidence="2">Uncharacterized protein</fullName>
    </submittedName>
</protein>
<dbReference type="Proteomes" id="UP000543836">
    <property type="component" value="Unassembled WGS sequence"/>
</dbReference>
<evidence type="ECO:0000313" key="2">
    <source>
        <dbReference type="EMBL" id="MBB4566759.1"/>
    </source>
</evidence>
<comment type="caution">
    <text evidence="2">The sequence shown here is derived from an EMBL/GenBank/DDBJ whole genome shotgun (WGS) entry which is preliminary data.</text>
</comment>
<organism evidence="2 3">
    <name type="scientific">Rhizobium leucaenae</name>
    <dbReference type="NCBI Taxonomy" id="29450"/>
    <lineage>
        <taxon>Bacteria</taxon>
        <taxon>Pseudomonadati</taxon>
        <taxon>Pseudomonadota</taxon>
        <taxon>Alphaproteobacteria</taxon>
        <taxon>Hyphomicrobiales</taxon>
        <taxon>Rhizobiaceae</taxon>
        <taxon>Rhizobium/Agrobacterium group</taxon>
        <taxon>Rhizobium</taxon>
    </lineage>
</organism>
<evidence type="ECO:0000256" key="1">
    <source>
        <dbReference type="SAM" id="Phobius"/>
    </source>
</evidence>
<keyword evidence="3" id="KW-1185">Reference proteome</keyword>
<evidence type="ECO:0000313" key="3">
    <source>
        <dbReference type="Proteomes" id="UP000543836"/>
    </source>
</evidence>
<name>A0A7W7EIU4_9HYPH</name>
<accession>A0A7W7EIU4</accession>
<gene>
    <name evidence="2" type="ORF">GGE60_000847</name>
</gene>
<dbReference type="AlphaFoldDB" id="A0A7W7EIU4"/>
<keyword evidence="1" id="KW-0472">Membrane</keyword>
<feature type="transmembrane region" description="Helical" evidence="1">
    <location>
        <begin position="6"/>
        <end position="28"/>
    </location>
</feature>
<sequence length="37" mass="4270">MGNRVLPFLLVHLPIAMLAGPQGIWLLYVQHQFEETH</sequence>